<evidence type="ECO:0008006" key="3">
    <source>
        <dbReference type="Google" id="ProtNLM"/>
    </source>
</evidence>
<dbReference type="Proteomes" id="UP000053599">
    <property type="component" value="Unassembled WGS sequence"/>
</dbReference>
<accession>A0A0D1X9S6</accession>
<dbReference type="EMBL" id="KN846951">
    <property type="protein sequence ID" value="KIV84586.1"/>
    <property type="molecule type" value="Genomic_DNA"/>
</dbReference>
<evidence type="ECO:0000313" key="2">
    <source>
        <dbReference type="Proteomes" id="UP000053599"/>
    </source>
</evidence>
<organism evidence="1 2">
    <name type="scientific">Exophiala sideris</name>
    <dbReference type="NCBI Taxonomy" id="1016849"/>
    <lineage>
        <taxon>Eukaryota</taxon>
        <taxon>Fungi</taxon>
        <taxon>Dikarya</taxon>
        <taxon>Ascomycota</taxon>
        <taxon>Pezizomycotina</taxon>
        <taxon>Eurotiomycetes</taxon>
        <taxon>Chaetothyriomycetidae</taxon>
        <taxon>Chaetothyriales</taxon>
        <taxon>Herpotrichiellaceae</taxon>
        <taxon>Exophiala</taxon>
    </lineage>
</organism>
<proteinExistence type="predicted"/>
<protein>
    <recommendedName>
        <fullName evidence="3">CMP/dCMP-type deaminase domain-containing protein</fullName>
    </recommendedName>
</protein>
<name>A0A0D1X9S6_9EURO</name>
<gene>
    <name evidence="1" type="ORF">PV11_00359</name>
</gene>
<reference evidence="1 2" key="1">
    <citation type="submission" date="2015-01" db="EMBL/GenBank/DDBJ databases">
        <title>The Genome Sequence of Exophiala sideris CBS121828.</title>
        <authorList>
            <consortium name="The Broad Institute Genomics Platform"/>
            <person name="Cuomo C."/>
            <person name="de Hoog S."/>
            <person name="Gorbushina A."/>
            <person name="Stielow B."/>
            <person name="Teixiera M."/>
            <person name="Abouelleil A."/>
            <person name="Chapman S.B."/>
            <person name="Priest M."/>
            <person name="Young S.K."/>
            <person name="Wortman J."/>
            <person name="Nusbaum C."/>
            <person name="Birren B."/>
        </authorList>
    </citation>
    <scope>NUCLEOTIDE SEQUENCE [LARGE SCALE GENOMIC DNA]</scope>
    <source>
        <strain evidence="1 2">CBS 121828</strain>
    </source>
</reference>
<evidence type="ECO:0000313" key="1">
    <source>
        <dbReference type="EMBL" id="KIV84586.1"/>
    </source>
</evidence>
<dbReference type="AlphaFoldDB" id="A0A0D1X9S6"/>
<sequence>MSTSDEGYRIAVQEALGGLEEGGIPVGGAIIRRNSSVRKRRALAADGVQERNDLYDTVAVSDVRRGDVVLQGEKGGDSGQ</sequence>
<dbReference type="HOGENOM" id="CLU_2589772_0_0_1"/>